<keyword evidence="2" id="KW-1185">Reference proteome</keyword>
<dbReference type="Proteomes" id="UP001189429">
    <property type="component" value="Unassembled WGS sequence"/>
</dbReference>
<evidence type="ECO:0000313" key="2">
    <source>
        <dbReference type="Proteomes" id="UP001189429"/>
    </source>
</evidence>
<reference evidence="1" key="1">
    <citation type="submission" date="2023-10" db="EMBL/GenBank/DDBJ databases">
        <authorList>
            <person name="Chen Y."/>
            <person name="Shah S."/>
            <person name="Dougan E. K."/>
            <person name="Thang M."/>
            <person name="Chan C."/>
        </authorList>
    </citation>
    <scope>NUCLEOTIDE SEQUENCE [LARGE SCALE GENOMIC DNA]</scope>
</reference>
<evidence type="ECO:0008006" key="3">
    <source>
        <dbReference type="Google" id="ProtNLM"/>
    </source>
</evidence>
<protein>
    <recommendedName>
        <fullName evidence="3">Calmodulin</fullName>
    </recommendedName>
</protein>
<name>A0ABN9QWK0_9DINO</name>
<organism evidence="1 2">
    <name type="scientific">Prorocentrum cordatum</name>
    <dbReference type="NCBI Taxonomy" id="2364126"/>
    <lineage>
        <taxon>Eukaryota</taxon>
        <taxon>Sar</taxon>
        <taxon>Alveolata</taxon>
        <taxon>Dinophyceae</taxon>
        <taxon>Prorocentrales</taxon>
        <taxon>Prorocentraceae</taxon>
        <taxon>Prorocentrum</taxon>
    </lineage>
</organism>
<proteinExistence type="predicted"/>
<gene>
    <name evidence="1" type="ORF">PCOR1329_LOCUS15583</name>
</gene>
<accession>A0ABN9QWK0</accession>
<sequence length="186" mass="20379">MEHVPTGELLSTCCAGDRTLELVAAAFRSLGGGGGWLAPGRLRAFAEACGFQGGDVEWEEDYRALCTEYGWSPERGPCARQFAHLVNDFGSGGQCDDGELRRLLRALRGVEPLGEGRMHARWPARWGWPRLAGAVFRELDVGRAGRLGQLQLRRFLGFLGAEGSDAWWEQELAALRLRLGLPQAVA</sequence>
<dbReference type="EMBL" id="CAUYUJ010004725">
    <property type="protein sequence ID" value="CAK0810706.1"/>
    <property type="molecule type" value="Genomic_DNA"/>
</dbReference>
<evidence type="ECO:0000313" key="1">
    <source>
        <dbReference type="EMBL" id="CAK0810706.1"/>
    </source>
</evidence>
<comment type="caution">
    <text evidence="1">The sequence shown here is derived from an EMBL/GenBank/DDBJ whole genome shotgun (WGS) entry which is preliminary data.</text>
</comment>